<gene>
    <name evidence="2" type="ORF">ACFQE5_08800</name>
</gene>
<dbReference type="RefSeq" id="WP_379584340.1">
    <property type="nucleotide sequence ID" value="NZ_JBHSQW010000017.1"/>
</dbReference>
<evidence type="ECO:0008006" key="4">
    <source>
        <dbReference type="Google" id="ProtNLM"/>
    </source>
</evidence>
<accession>A0ABW1J0T5</accession>
<dbReference type="EMBL" id="JBHSQW010000017">
    <property type="protein sequence ID" value="MFC5994307.1"/>
    <property type="molecule type" value="Genomic_DNA"/>
</dbReference>
<dbReference type="Proteomes" id="UP001596302">
    <property type="component" value="Unassembled WGS sequence"/>
</dbReference>
<feature type="region of interest" description="Disordered" evidence="1">
    <location>
        <begin position="90"/>
        <end position="112"/>
    </location>
</feature>
<evidence type="ECO:0000256" key="1">
    <source>
        <dbReference type="SAM" id="MobiDB-lite"/>
    </source>
</evidence>
<proteinExistence type="predicted"/>
<feature type="compositionally biased region" description="Basic and acidic residues" evidence="1">
    <location>
        <begin position="90"/>
        <end position="104"/>
    </location>
</feature>
<reference evidence="3" key="1">
    <citation type="journal article" date="2019" name="Int. J. Syst. Evol. Microbiol.">
        <title>The Global Catalogue of Microorganisms (GCM) 10K type strain sequencing project: providing services to taxonomists for standard genome sequencing and annotation.</title>
        <authorList>
            <consortium name="The Broad Institute Genomics Platform"/>
            <consortium name="The Broad Institute Genome Sequencing Center for Infectious Disease"/>
            <person name="Wu L."/>
            <person name="Ma J."/>
        </authorList>
    </citation>
    <scope>NUCLEOTIDE SEQUENCE [LARGE SCALE GENOMIC DNA]</scope>
    <source>
        <strain evidence="3">CCM 8391</strain>
    </source>
</reference>
<evidence type="ECO:0000313" key="2">
    <source>
        <dbReference type="EMBL" id="MFC5994307.1"/>
    </source>
</evidence>
<comment type="caution">
    <text evidence="2">The sequence shown here is derived from an EMBL/GenBank/DDBJ whole genome shotgun (WGS) entry which is preliminary data.</text>
</comment>
<organism evidence="2 3">
    <name type="scientific">Pseudonocardia hispaniensis</name>
    <dbReference type="NCBI Taxonomy" id="904933"/>
    <lineage>
        <taxon>Bacteria</taxon>
        <taxon>Bacillati</taxon>
        <taxon>Actinomycetota</taxon>
        <taxon>Actinomycetes</taxon>
        <taxon>Pseudonocardiales</taxon>
        <taxon>Pseudonocardiaceae</taxon>
        <taxon>Pseudonocardia</taxon>
    </lineage>
</organism>
<sequence>MSAADATVAVQLTARSWSVIDATMDNTAANARNGLDYATEDVALAIRQAGQEQVPWVDGQWPPMEQILTIRLSTADWNFAIGQVRQSLERPVDDETESLERTVLEEVTPQLG</sequence>
<keyword evidence="3" id="KW-1185">Reference proteome</keyword>
<name>A0ABW1J0T5_9PSEU</name>
<evidence type="ECO:0000313" key="3">
    <source>
        <dbReference type="Proteomes" id="UP001596302"/>
    </source>
</evidence>
<protein>
    <recommendedName>
        <fullName evidence="4">Excreted virulence factor EspC (Type VII ESX diderm)</fullName>
    </recommendedName>
</protein>